<dbReference type="GO" id="GO:0003677">
    <property type="term" value="F:DNA binding"/>
    <property type="evidence" value="ECO:0007669"/>
    <property type="project" value="UniProtKB-KW"/>
</dbReference>
<evidence type="ECO:0000313" key="8">
    <source>
        <dbReference type="EMBL" id="ARU98381.1"/>
    </source>
</evidence>
<comment type="similarity">
    <text evidence="1">Belongs to the LysR transcriptional regulatory family.</text>
</comment>
<dbReference type="Proteomes" id="UP000195729">
    <property type="component" value="Chromosome"/>
</dbReference>
<dbReference type="EMBL" id="CP015581">
    <property type="protein sequence ID" value="ARU98381.1"/>
    <property type="molecule type" value="Genomic_DNA"/>
</dbReference>
<feature type="domain" description="HTH lysR-type" evidence="6">
    <location>
        <begin position="2"/>
        <end position="59"/>
    </location>
</feature>
<evidence type="ECO:0000256" key="5">
    <source>
        <dbReference type="SAM" id="MobiDB-lite"/>
    </source>
</evidence>
<evidence type="ECO:0000256" key="1">
    <source>
        <dbReference type="ARBA" id="ARBA00009437"/>
    </source>
</evidence>
<accession>A0A1Y0L8G4</accession>
<dbReference type="Gene3D" id="3.40.190.290">
    <property type="match status" value="1"/>
</dbReference>
<reference evidence="9 10" key="1">
    <citation type="submission" date="2016-05" db="EMBL/GenBank/DDBJ databases">
        <title>Complete genome sequence of two 2,5-diketo-D-glunonic acid producing strain Tatumella citrea.</title>
        <authorList>
            <person name="Duan C."/>
            <person name="Yang J."/>
            <person name="Yang S."/>
        </authorList>
    </citation>
    <scope>NUCLEOTIDE SEQUENCE [LARGE SCALE GENOMIC DNA]</scope>
    <source>
        <strain evidence="8 9">ATCC 39140</strain>
        <strain evidence="7 10">DSM 13699</strain>
    </source>
</reference>
<dbReference type="PANTHER" id="PTHR30419:SF8">
    <property type="entry name" value="NITROGEN ASSIMILATION TRANSCRIPTIONAL ACTIVATOR-RELATED"/>
    <property type="match status" value="1"/>
</dbReference>
<dbReference type="SUPFAM" id="SSF46785">
    <property type="entry name" value="Winged helix' DNA-binding domain"/>
    <property type="match status" value="1"/>
</dbReference>
<evidence type="ECO:0000256" key="3">
    <source>
        <dbReference type="ARBA" id="ARBA00023125"/>
    </source>
</evidence>
<dbReference type="AlphaFoldDB" id="A0A1Y0L8G4"/>
<proteinExistence type="inferred from homology"/>
<feature type="region of interest" description="Disordered" evidence="5">
    <location>
        <begin position="293"/>
        <end position="313"/>
    </location>
</feature>
<evidence type="ECO:0000313" key="10">
    <source>
        <dbReference type="Proteomes" id="UP000195814"/>
    </source>
</evidence>
<dbReference type="PROSITE" id="PS50931">
    <property type="entry name" value="HTH_LYSR"/>
    <property type="match status" value="1"/>
</dbReference>
<dbReference type="PANTHER" id="PTHR30419">
    <property type="entry name" value="HTH-TYPE TRANSCRIPTIONAL REGULATOR YBHD"/>
    <property type="match status" value="1"/>
</dbReference>
<keyword evidence="4" id="KW-0804">Transcription</keyword>
<dbReference type="GO" id="GO:0003700">
    <property type="term" value="F:DNA-binding transcription factor activity"/>
    <property type="evidence" value="ECO:0007669"/>
    <property type="project" value="InterPro"/>
</dbReference>
<name>A0A1Y0L8G4_TATCI</name>
<evidence type="ECO:0000256" key="2">
    <source>
        <dbReference type="ARBA" id="ARBA00023015"/>
    </source>
</evidence>
<keyword evidence="9" id="KW-1185">Reference proteome</keyword>
<evidence type="ECO:0000313" key="9">
    <source>
        <dbReference type="Proteomes" id="UP000195729"/>
    </source>
</evidence>
<dbReference type="RefSeq" id="WP_087488702.1">
    <property type="nucleotide sequence ID" value="NZ_CP015579.1"/>
</dbReference>
<dbReference type="Pfam" id="PF00126">
    <property type="entry name" value="HTH_1"/>
    <property type="match status" value="1"/>
</dbReference>
<dbReference type="InterPro" id="IPR036390">
    <property type="entry name" value="WH_DNA-bd_sf"/>
</dbReference>
<dbReference type="PRINTS" id="PR00039">
    <property type="entry name" value="HTHLYSR"/>
</dbReference>
<dbReference type="InterPro" id="IPR050950">
    <property type="entry name" value="HTH-type_LysR_regulators"/>
</dbReference>
<sequence length="313" mass="34581">MLNNRDLDYFIVAARMLNLGIASQNLNITQPALSKSIARLEKELGISLFSRSGRGLILTEAGEVLYQRGIILQHSREEIVTLMAELGSGNKGVVRIGSAGSATQYLLPTVCRQLQEEAPGIKLEIQIGMNDILFGKLERHELDIIIGPLVDYHQPVVQYPVTSDRVVVAASRNHPLAGKSATLRELARYGWILPAASVRMRQWLERVFDQHHCPPPEVRIEVSSLAAAPDLIASSGLLSFISENSLAEDAFSSRLARIDIPQLVMERRVGITCLQDAWLSPATRKVIEVTRRYGQTENSDSSDESSPPESPCY</sequence>
<dbReference type="EMBL" id="CP015579">
    <property type="protein sequence ID" value="ARU94341.1"/>
    <property type="molecule type" value="Genomic_DNA"/>
</dbReference>
<dbReference type="Proteomes" id="UP000195814">
    <property type="component" value="Chromosome"/>
</dbReference>
<dbReference type="KEGG" id="tci:A7K98_11505"/>
<organism evidence="7 10">
    <name type="scientific">Tatumella citrea</name>
    <name type="common">Pantoea citrea</name>
    <dbReference type="NCBI Taxonomy" id="53336"/>
    <lineage>
        <taxon>Bacteria</taxon>
        <taxon>Pseudomonadati</taxon>
        <taxon>Pseudomonadota</taxon>
        <taxon>Gammaproteobacteria</taxon>
        <taxon>Enterobacterales</taxon>
        <taxon>Erwiniaceae</taxon>
        <taxon>Tatumella</taxon>
    </lineage>
</organism>
<evidence type="ECO:0000313" key="7">
    <source>
        <dbReference type="EMBL" id="ARU94341.1"/>
    </source>
</evidence>
<dbReference type="SUPFAM" id="SSF53850">
    <property type="entry name" value="Periplasmic binding protein-like II"/>
    <property type="match status" value="1"/>
</dbReference>
<dbReference type="InterPro" id="IPR000847">
    <property type="entry name" value="LysR_HTH_N"/>
</dbReference>
<keyword evidence="2" id="KW-0805">Transcription regulation</keyword>
<gene>
    <name evidence="7" type="ORF">A7K98_11505</name>
    <name evidence="8" type="ORF">A7K99_11505</name>
</gene>
<evidence type="ECO:0000259" key="6">
    <source>
        <dbReference type="PROSITE" id="PS50931"/>
    </source>
</evidence>
<keyword evidence="3" id="KW-0238">DNA-binding</keyword>
<dbReference type="OrthoDB" id="6621862at2"/>
<dbReference type="Pfam" id="PF03466">
    <property type="entry name" value="LysR_substrate"/>
    <property type="match status" value="1"/>
</dbReference>
<dbReference type="GO" id="GO:0005829">
    <property type="term" value="C:cytosol"/>
    <property type="evidence" value="ECO:0007669"/>
    <property type="project" value="TreeGrafter"/>
</dbReference>
<evidence type="ECO:0000256" key="4">
    <source>
        <dbReference type="ARBA" id="ARBA00023163"/>
    </source>
</evidence>
<dbReference type="InterPro" id="IPR005119">
    <property type="entry name" value="LysR_subst-bd"/>
</dbReference>
<dbReference type="InterPro" id="IPR036388">
    <property type="entry name" value="WH-like_DNA-bd_sf"/>
</dbReference>
<protein>
    <submittedName>
        <fullName evidence="7">LysR family transcriptional regulator</fullName>
    </submittedName>
</protein>
<dbReference type="Gene3D" id="1.10.10.10">
    <property type="entry name" value="Winged helix-like DNA-binding domain superfamily/Winged helix DNA-binding domain"/>
    <property type="match status" value="1"/>
</dbReference>